<dbReference type="Pfam" id="PF13962">
    <property type="entry name" value="PGG"/>
    <property type="match status" value="1"/>
</dbReference>
<reference evidence="3" key="1">
    <citation type="submission" date="2024-02" db="EMBL/GenBank/DDBJ databases">
        <authorList>
            <consortium name="ELIXIR-Norway"/>
            <consortium name="Elixir Norway"/>
        </authorList>
    </citation>
    <scope>NUCLEOTIDE SEQUENCE</scope>
</reference>
<dbReference type="Proteomes" id="UP001497444">
    <property type="component" value="Chromosome 7"/>
</dbReference>
<feature type="domain" description="PGG" evidence="2">
    <location>
        <begin position="1"/>
        <end position="74"/>
    </location>
</feature>
<keyword evidence="1" id="KW-0472">Membrane</keyword>
<sequence length="76" mass="8260">NALLVGGALIAGITFASWLQPPLGYTTDYQFPQSSLATPPGVFESFAAVELHYILRLFWVFNTLSFFFAIGTVISG</sequence>
<keyword evidence="1" id="KW-0812">Transmembrane</keyword>
<proteinExistence type="predicted"/>
<feature type="non-terminal residue" evidence="3">
    <location>
        <position position="76"/>
    </location>
</feature>
<evidence type="ECO:0000313" key="4">
    <source>
        <dbReference type="Proteomes" id="UP001497444"/>
    </source>
</evidence>
<name>A0ABP0XCA6_9BRYO</name>
<organism evidence="3 4">
    <name type="scientific">Sphagnum jensenii</name>
    <dbReference type="NCBI Taxonomy" id="128206"/>
    <lineage>
        <taxon>Eukaryota</taxon>
        <taxon>Viridiplantae</taxon>
        <taxon>Streptophyta</taxon>
        <taxon>Embryophyta</taxon>
        <taxon>Bryophyta</taxon>
        <taxon>Sphagnophytina</taxon>
        <taxon>Sphagnopsida</taxon>
        <taxon>Sphagnales</taxon>
        <taxon>Sphagnaceae</taxon>
        <taxon>Sphagnum</taxon>
    </lineage>
</organism>
<feature type="transmembrane region" description="Helical" evidence="1">
    <location>
        <begin position="53"/>
        <end position="74"/>
    </location>
</feature>
<dbReference type="EMBL" id="OZ020102">
    <property type="protein sequence ID" value="CAK9275561.1"/>
    <property type="molecule type" value="Genomic_DNA"/>
</dbReference>
<keyword evidence="4" id="KW-1185">Reference proteome</keyword>
<feature type="non-terminal residue" evidence="3">
    <location>
        <position position="1"/>
    </location>
</feature>
<dbReference type="InterPro" id="IPR026961">
    <property type="entry name" value="PGG_dom"/>
</dbReference>
<evidence type="ECO:0000313" key="3">
    <source>
        <dbReference type="EMBL" id="CAK9275561.1"/>
    </source>
</evidence>
<protein>
    <recommendedName>
        <fullName evidence="2">PGG domain-containing protein</fullName>
    </recommendedName>
</protein>
<accession>A0ABP0XCA6</accession>
<evidence type="ECO:0000259" key="2">
    <source>
        <dbReference type="Pfam" id="PF13962"/>
    </source>
</evidence>
<evidence type="ECO:0000256" key="1">
    <source>
        <dbReference type="SAM" id="Phobius"/>
    </source>
</evidence>
<gene>
    <name evidence="3" type="ORF">CSSPJE1EN1_LOCUS21039</name>
</gene>
<keyword evidence="1" id="KW-1133">Transmembrane helix</keyword>